<sequence length="113" mass="12968">MKDYEKLFQKITSWAHERKIDQADPRVEFMKMAEELGELSSAYNKENYEKLVDSIGDLQIALLIFCKLVGVDHYQAMVAAYNEIAQRTGMTTDDGVFIKETDLKAINGEKRKS</sequence>
<dbReference type="RefSeq" id="WP_182598711.1">
    <property type="nucleotide sequence ID" value="NZ_JACIVC010000066.1"/>
</dbReference>
<reference evidence="1 2" key="1">
    <citation type="submission" date="2020-07" db="EMBL/GenBank/DDBJ databases">
        <title>Description of Limosilactobacillus balticus sp. nov., Limosilactobacillus agrestis sp. nov., Limosilactobacillus albertensis sp. nov., Limosilactobacillus rudii sp. nov., Limosilactobacillus fastidiosus sp. nov., five novel Limosilactobacillus species isolated from the vertebrate gastrointestinal tract, and proposal of 6 subspecies of Limosilactobacillus reuteri adapted to the gastrointestinal tract of specific vertebrate hosts.</title>
        <authorList>
            <person name="Li F."/>
            <person name="Cheng C."/>
            <person name="Zheng J."/>
            <person name="Quevedo R.M."/>
            <person name="Li J."/>
            <person name="Roos S."/>
            <person name="Gaenzle M.G."/>
            <person name="Walter J."/>
        </authorList>
    </citation>
    <scope>NUCLEOTIDE SEQUENCE [LARGE SCALE GENOMIC DNA]</scope>
    <source>
        <strain evidence="1 2">RRLNB_1_1</strain>
    </source>
</reference>
<dbReference type="Gene3D" id="1.10.287.1080">
    <property type="entry name" value="MazG-like"/>
    <property type="match status" value="1"/>
</dbReference>
<dbReference type="AlphaFoldDB" id="A0A7W3Y904"/>
<protein>
    <submittedName>
        <fullName evidence="1">DNA-binding protein</fullName>
    </submittedName>
</protein>
<comment type="caution">
    <text evidence="1">The sequence shown here is derived from an EMBL/GenBank/DDBJ whole genome shotgun (WGS) entry which is preliminary data.</text>
</comment>
<accession>A0A7W3Y904</accession>
<keyword evidence="1" id="KW-0238">DNA-binding</keyword>
<dbReference type="Proteomes" id="UP000518316">
    <property type="component" value="Unassembled WGS sequence"/>
</dbReference>
<name>A0A7W3Y904_9LACO</name>
<evidence type="ECO:0000313" key="1">
    <source>
        <dbReference type="EMBL" id="MBB1070229.1"/>
    </source>
</evidence>
<evidence type="ECO:0000313" key="2">
    <source>
        <dbReference type="Proteomes" id="UP000518316"/>
    </source>
</evidence>
<dbReference type="EMBL" id="JACIVC010000066">
    <property type="protein sequence ID" value="MBB1070229.1"/>
    <property type="molecule type" value="Genomic_DNA"/>
</dbReference>
<dbReference type="GO" id="GO:0003677">
    <property type="term" value="F:DNA binding"/>
    <property type="evidence" value="ECO:0007669"/>
    <property type="project" value="UniProtKB-KW"/>
</dbReference>
<keyword evidence="2" id="KW-1185">Reference proteome</keyword>
<dbReference type="CDD" id="cd11540">
    <property type="entry name" value="NTP-PPase_u3"/>
    <property type="match status" value="1"/>
</dbReference>
<dbReference type="SUPFAM" id="SSF101386">
    <property type="entry name" value="all-alpha NTP pyrophosphatases"/>
    <property type="match status" value="1"/>
</dbReference>
<proteinExistence type="predicted"/>
<organism evidence="1 2">
    <name type="scientific">Limosilactobacillus albertensis</name>
    <dbReference type="NCBI Taxonomy" id="2759752"/>
    <lineage>
        <taxon>Bacteria</taxon>
        <taxon>Bacillati</taxon>
        <taxon>Bacillota</taxon>
        <taxon>Bacilli</taxon>
        <taxon>Lactobacillales</taxon>
        <taxon>Lactobacillaceae</taxon>
        <taxon>Limosilactobacillus</taxon>
    </lineage>
</organism>
<gene>
    <name evidence="1" type="ORF">H5S40_08705</name>
</gene>